<dbReference type="EMBL" id="GL883077">
    <property type="protein sequence ID" value="EGF92873.1"/>
    <property type="molecule type" value="Genomic_DNA"/>
</dbReference>
<accession>F4QI06</accession>
<protein>
    <submittedName>
        <fullName evidence="1">Uncharacterized protein</fullName>
    </submittedName>
</protein>
<sequence>MPPLIVEANSDGILMGDVAWSFDIFIASEKAKKCFEIDGRSLGF</sequence>
<evidence type="ECO:0000313" key="1">
    <source>
        <dbReference type="EMBL" id="EGF92873.1"/>
    </source>
</evidence>
<gene>
    <name evidence="1" type="ORF">ABI_13110</name>
</gene>
<keyword evidence="2" id="KW-1185">Reference proteome</keyword>
<dbReference type="Proteomes" id="UP000006512">
    <property type="component" value="Unassembled WGS sequence"/>
</dbReference>
<organism evidence="1 2">
    <name type="scientific">Asticcacaulis biprosthecium C19</name>
    <dbReference type="NCBI Taxonomy" id="715226"/>
    <lineage>
        <taxon>Bacteria</taxon>
        <taxon>Pseudomonadati</taxon>
        <taxon>Pseudomonadota</taxon>
        <taxon>Alphaproteobacteria</taxon>
        <taxon>Caulobacterales</taxon>
        <taxon>Caulobacteraceae</taxon>
        <taxon>Asticcacaulis</taxon>
    </lineage>
</organism>
<reference evidence="2" key="1">
    <citation type="submission" date="2011-03" db="EMBL/GenBank/DDBJ databases">
        <title>Draft genome sequence of Brevundimonas diminuta.</title>
        <authorList>
            <person name="Brown P.J.B."/>
            <person name="Buechlein A."/>
            <person name="Hemmerich C."/>
            <person name="Brun Y.V."/>
        </authorList>
    </citation>
    <scope>NUCLEOTIDE SEQUENCE [LARGE SCALE GENOMIC DNA]</scope>
    <source>
        <strain evidence="2">C19</strain>
    </source>
</reference>
<evidence type="ECO:0000313" key="2">
    <source>
        <dbReference type="Proteomes" id="UP000006512"/>
    </source>
</evidence>
<proteinExistence type="predicted"/>
<dbReference type="HOGENOM" id="CLU_3211821_0_0_5"/>
<dbReference type="AlphaFoldDB" id="F4QI06"/>
<name>F4QI06_9CAUL</name>